<dbReference type="Gene3D" id="1.25.40.20">
    <property type="entry name" value="Ankyrin repeat-containing domain"/>
    <property type="match status" value="1"/>
</dbReference>
<feature type="coiled-coil region" evidence="1">
    <location>
        <begin position="174"/>
        <end position="201"/>
    </location>
</feature>
<evidence type="ECO:0000313" key="3">
    <source>
        <dbReference type="EMBL" id="KIR49083.1"/>
    </source>
</evidence>
<dbReference type="SMART" id="SM00248">
    <property type="entry name" value="ANK"/>
    <property type="match status" value="2"/>
</dbReference>
<dbReference type="InterPro" id="IPR002110">
    <property type="entry name" value="Ankyrin_rpt"/>
</dbReference>
<feature type="region of interest" description="Disordered" evidence="2">
    <location>
        <begin position="151"/>
        <end position="170"/>
    </location>
</feature>
<evidence type="ECO:0000256" key="2">
    <source>
        <dbReference type="SAM" id="MobiDB-lite"/>
    </source>
</evidence>
<protein>
    <submittedName>
        <fullName evidence="3">Unplaced genomic scaffold supercont1.3, whole genome shotgun sequence</fullName>
    </submittedName>
</protein>
<name>A0A0D0ULQ1_CRYGA</name>
<dbReference type="OrthoDB" id="10057496at2759"/>
<accession>A0A0D0ULQ1</accession>
<reference evidence="3" key="1">
    <citation type="submission" date="2015-01" db="EMBL/GenBank/DDBJ databases">
        <title>The Genome Sequence of Cryptococcus gattii CA1280.</title>
        <authorList>
            <consortium name="The Broad Institute Genomics Platform"/>
            <person name="Cuomo C."/>
            <person name="Litvintseva A."/>
            <person name="Chen Y."/>
            <person name="Heitman J."/>
            <person name="Sun S."/>
            <person name="Springer D."/>
            <person name="Dromer F."/>
            <person name="Young S."/>
            <person name="Zeng Q."/>
            <person name="Gargeya S."/>
            <person name="Abouelleil A."/>
            <person name="Alvarado L."/>
            <person name="Chapman S.B."/>
            <person name="Gainer-Dewar J."/>
            <person name="Goldberg J."/>
            <person name="Griggs A."/>
            <person name="Gujja S."/>
            <person name="Hansen M."/>
            <person name="Howarth C."/>
            <person name="Imamovic A."/>
            <person name="Larimer J."/>
            <person name="Murphy C."/>
            <person name="Naylor J."/>
            <person name="Pearson M."/>
            <person name="Priest M."/>
            <person name="Roberts A."/>
            <person name="Saif S."/>
            <person name="Shea T."/>
            <person name="Sykes S."/>
            <person name="Wortman J."/>
            <person name="Nusbaum C."/>
            <person name="Birren B."/>
        </authorList>
    </citation>
    <scope>NUCLEOTIDE SEQUENCE [LARGE SCALE GENOMIC DNA]</scope>
    <source>
        <strain evidence="3">CA1280</strain>
    </source>
</reference>
<dbReference type="InterPro" id="IPR036770">
    <property type="entry name" value="Ankyrin_rpt-contain_sf"/>
</dbReference>
<dbReference type="AlphaFoldDB" id="A0A0D0ULQ1"/>
<dbReference type="SUPFAM" id="SSF48403">
    <property type="entry name" value="Ankyrin repeat"/>
    <property type="match status" value="1"/>
</dbReference>
<proteinExistence type="predicted"/>
<sequence>MSGGKPTEEQIEDAILSARFGDLDDLRAFVDTFGKEALAEARDERGNTVLHMCCGNGHLDVLQYLLPLVPPSLLSVTNETGSPAMHYAVANNNTECVKALVNWPEAQGGGLSLLKQKNASGRDAFLESMFAGEGKEEVSGWIEGYLYKVEGGDDEEEGEGEGKEIKMSVGDEVVEDEAEVVDELVEKAEALEVNREKEEKESN</sequence>
<keyword evidence="1" id="KW-0175">Coiled coil</keyword>
<evidence type="ECO:0000256" key="1">
    <source>
        <dbReference type="SAM" id="Coils"/>
    </source>
</evidence>
<organism evidence="3">
    <name type="scientific">Cryptococcus bacillisporus CA1280</name>
    <dbReference type="NCBI Taxonomy" id="1296109"/>
    <lineage>
        <taxon>Eukaryota</taxon>
        <taxon>Fungi</taxon>
        <taxon>Dikarya</taxon>
        <taxon>Basidiomycota</taxon>
        <taxon>Agaricomycotina</taxon>
        <taxon>Tremellomycetes</taxon>
        <taxon>Tremellales</taxon>
        <taxon>Cryptococcaceae</taxon>
        <taxon>Cryptococcus</taxon>
        <taxon>Cryptococcus gattii species complex</taxon>
    </lineage>
</organism>
<dbReference type="PANTHER" id="PTHR47303">
    <property type="match status" value="1"/>
</dbReference>
<dbReference type="Pfam" id="PF12796">
    <property type="entry name" value="Ank_2"/>
    <property type="match status" value="1"/>
</dbReference>
<dbReference type="PANTHER" id="PTHR47303:SF1">
    <property type="entry name" value="NF-KAPPA-B INHIBITOR BETA"/>
    <property type="match status" value="1"/>
</dbReference>
<gene>
    <name evidence="3" type="ORF">I312_01232</name>
</gene>
<dbReference type="HOGENOM" id="CLU_000134_20_1_1"/>
<dbReference type="EMBL" id="KN847975">
    <property type="protein sequence ID" value="KIR49083.1"/>
    <property type="molecule type" value="Genomic_DNA"/>
</dbReference>